<dbReference type="AlphaFoldDB" id="A0A9X9PWE9"/>
<comment type="caution">
    <text evidence="1">The sequence shown here is derived from an EMBL/GenBank/DDBJ whole genome shotgun (WGS) entry which is preliminary data.</text>
</comment>
<proteinExistence type="predicted"/>
<keyword evidence="2" id="KW-1185">Reference proteome</keyword>
<organism evidence="1 2">
    <name type="scientific">Gulo gulo</name>
    <name type="common">Wolverine</name>
    <name type="synonym">Gluton</name>
    <dbReference type="NCBI Taxonomy" id="48420"/>
    <lineage>
        <taxon>Eukaryota</taxon>
        <taxon>Metazoa</taxon>
        <taxon>Chordata</taxon>
        <taxon>Craniata</taxon>
        <taxon>Vertebrata</taxon>
        <taxon>Euteleostomi</taxon>
        <taxon>Mammalia</taxon>
        <taxon>Eutheria</taxon>
        <taxon>Laurasiatheria</taxon>
        <taxon>Carnivora</taxon>
        <taxon>Caniformia</taxon>
        <taxon>Musteloidea</taxon>
        <taxon>Mustelidae</taxon>
        <taxon>Guloninae</taxon>
        <taxon>Gulo</taxon>
    </lineage>
</organism>
<name>A0A9X9PWE9_GULGU</name>
<protein>
    <submittedName>
        <fullName evidence="1">Uncharacterized protein</fullName>
    </submittedName>
</protein>
<dbReference type="EMBL" id="CYRY02004869">
    <property type="protein sequence ID" value="VCW69332.1"/>
    <property type="molecule type" value="Genomic_DNA"/>
</dbReference>
<accession>A0A9X9PWE9</accession>
<reference evidence="1 2" key="1">
    <citation type="submission" date="2018-10" db="EMBL/GenBank/DDBJ databases">
        <authorList>
            <person name="Ekblom R."/>
            <person name="Jareborg N."/>
        </authorList>
    </citation>
    <scope>NUCLEOTIDE SEQUENCE [LARGE SCALE GENOMIC DNA]</scope>
    <source>
        <tissue evidence="1">Muscle</tissue>
    </source>
</reference>
<evidence type="ECO:0000313" key="2">
    <source>
        <dbReference type="Proteomes" id="UP000269945"/>
    </source>
</evidence>
<dbReference type="Proteomes" id="UP000269945">
    <property type="component" value="Unassembled WGS sequence"/>
</dbReference>
<gene>
    <name evidence="1" type="ORF">BN2614_LOCUS1</name>
</gene>
<evidence type="ECO:0000313" key="1">
    <source>
        <dbReference type="EMBL" id="VCW69332.1"/>
    </source>
</evidence>
<sequence length="112" mass="12610">MYLDNQYREDGIFHFCSPVILLSVLRMKPEDKQKKSQFFLVAEFHCGAALLCGIVENPSLLCLLSVLLVTLNFTLLQPSRTWTLSVCHGLCLSHSCILSFVHAVSCMMEVLC</sequence>